<dbReference type="NCBIfam" id="TIGR02436">
    <property type="entry name" value="four helix bundle protein"/>
    <property type="match status" value="1"/>
</dbReference>
<dbReference type="InterPro" id="IPR012657">
    <property type="entry name" value="23S_rRNA-intervening_sequence"/>
</dbReference>
<sequence length="154" mass="17163">MPAARQFDHEKLQVYQLELEFIAWLTDLFAEIQASKTPRLAEVLDQLDRASLSALLNTAEGNGRRATQQRVRFFDDARGSATECAACLDAIVAKKACKKERVMRGKDMLLSVVSILSSLIARFEGVPVKSCRSVPMTGTRLKSASRSSREEEKE</sequence>
<dbReference type="SUPFAM" id="SSF158446">
    <property type="entry name" value="IVS-encoded protein-like"/>
    <property type="match status" value="1"/>
</dbReference>
<organism evidence="1 2">
    <name type="scientific">Prosthecobacter vanneervenii</name>
    <dbReference type="NCBI Taxonomy" id="48466"/>
    <lineage>
        <taxon>Bacteria</taxon>
        <taxon>Pseudomonadati</taxon>
        <taxon>Verrucomicrobiota</taxon>
        <taxon>Verrucomicrobiia</taxon>
        <taxon>Verrucomicrobiales</taxon>
        <taxon>Verrucomicrobiaceae</taxon>
        <taxon>Prosthecobacter</taxon>
    </lineage>
</organism>
<dbReference type="Gene3D" id="1.20.1440.60">
    <property type="entry name" value="23S rRNA-intervening sequence"/>
    <property type="match status" value="1"/>
</dbReference>
<keyword evidence="2" id="KW-1185">Reference proteome</keyword>
<name>A0A7W8DLJ0_9BACT</name>
<protein>
    <submittedName>
        <fullName evidence="1">Four helix bundle protein</fullName>
    </submittedName>
</protein>
<dbReference type="PANTHER" id="PTHR38471:SF2">
    <property type="entry name" value="FOUR HELIX BUNDLE PROTEIN"/>
    <property type="match status" value="1"/>
</dbReference>
<dbReference type="Proteomes" id="UP000590740">
    <property type="component" value="Unassembled WGS sequence"/>
</dbReference>
<dbReference type="InterPro" id="IPR036583">
    <property type="entry name" value="23S_rRNA_IVS_sf"/>
</dbReference>
<gene>
    <name evidence="1" type="ORF">HNQ65_003793</name>
</gene>
<proteinExistence type="predicted"/>
<dbReference type="AlphaFoldDB" id="A0A7W8DLJ0"/>
<dbReference type="RefSeq" id="WP_184341764.1">
    <property type="nucleotide sequence ID" value="NZ_JACHIG010000008.1"/>
</dbReference>
<accession>A0A7W8DLJ0</accession>
<comment type="caution">
    <text evidence="1">The sequence shown here is derived from an EMBL/GenBank/DDBJ whole genome shotgun (WGS) entry which is preliminary data.</text>
</comment>
<dbReference type="PANTHER" id="PTHR38471">
    <property type="entry name" value="FOUR HELIX BUNDLE PROTEIN"/>
    <property type="match status" value="1"/>
</dbReference>
<evidence type="ECO:0000313" key="2">
    <source>
        <dbReference type="Proteomes" id="UP000590740"/>
    </source>
</evidence>
<reference evidence="1 2" key="1">
    <citation type="submission" date="2020-08" db="EMBL/GenBank/DDBJ databases">
        <title>Genomic Encyclopedia of Type Strains, Phase IV (KMG-IV): sequencing the most valuable type-strain genomes for metagenomic binning, comparative biology and taxonomic classification.</title>
        <authorList>
            <person name="Goeker M."/>
        </authorList>
    </citation>
    <scope>NUCLEOTIDE SEQUENCE [LARGE SCALE GENOMIC DNA]</scope>
    <source>
        <strain evidence="1 2">DSM 12252</strain>
    </source>
</reference>
<dbReference type="EMBL" id="JACHIG010000008">
    <property type="protein sequence ID" value="MBB5034202.1"/>
    <property type="molecule type" value="Genomic_DNA"/>
</dbReference>
<dbReference type="Pfam" id="PF05635">
    <property type="entry name" value="23S_rRNA_IVP"/>
    <property type="match status" value="1"/>
</dbReference>
<evidence type="ECO:0000313" key="1">
    <source>
        <dbReference type="EMBL" id="MBB5034202.1"/>
    </source>
</evidence>